<dbReference type="Pfam" id="PF10651">
    <property type="entry name" value="BppU_N"/>
    <property type="match status" value="1"/>
</dbReference>
<evidence type="ECO:0000313" key="3">
    <source>
        <dbReference type="Proteomes" id="UP000000990"/>
    </source>
</evidence>
<sequence length="749" mass="82451">MAIRTYDILLDSYNSTIPEPIVGRQGDKNGAVTLHVTITDRGTAVDLTGKTVNLMAETANGTAVVADNAGVTLTDTVNGKFDYAIPNALWSESGKITKAYFSLNDNDGQQTTYDLIFIVKKAIDVSQKTADDYITIIDGTLRDLKTKIDAIYAEYQNGTFYSRNEIDEIIGNLNNVFYTQDEIKNIDNKTRDDAAGYATMHRLGRKYHTPGTTGSVAQGFAGLGGTKVVQYYQNVIPLDVTKGTLTKFDVETGVEYLSNEIQGYHGNSMTYNSKDGFLYLAPAEDTSSGRVELKSIIKIDPETLTINKTIDLSGITGLPEVHAVGYDNIDDCFVISDNKTMEFYDSSWNLKFTIKWSDLIGYDPQYMQGVQVNGTSLYWIGGRKSQIWHYDIDFKNQKLTYRTTYIFDKFQEGLYPTGELEGLAFNDNGKIYVSSENSIGGWGGLTQFYETNSSFKIPISGSTVVSIQNNDPNTIDFYVGKNDNYNPDGTISNPFSSMVEACVCIGNPSTAVKQLTLLNNMDGSLTFIGVDNIMVKTQGSSVNAAVFINCNNIYVDYLYTSGSSGWNNNALYILHSNVRINGWTCADLAGNTSITEDAHIERSDVFLQDNSNSRIGLYNSTMRSTGNSNGVVKQNIMSKLIGNKITGTITNVTSSNALITSDFYYYTNIKAKVDVTISGNTFTFNLAGQVKTGIIDLVGYARSFGVIYMCVFHFSTDAQQNSTLEVYNVPGFTKQTLSSYSINVSVTDN</sequence>
<reference evidence="2 3" key="1">
    <citation type="journal article" date="2003" name="Int. J. Food Microbiol.">
        <title>Isolation and characterization of a Lactobacillus plantarum bacteriophage, phiJL-1, from a cucumber fermentation.</title>
        <authorList>
            <person name="Lu Z."/>
            <person name="Breidt F."/>
            <person name="Fleming H.P."/>
            <person name="Altermann E."/>
            <person name="Klaenhammer T.R."/>
        </authorList>
    </citation>
    <scope>NUCLEOTIDE SEQUENCE [LARGE SCALE GENOMIC DNA]</scope>
</reference>
<dbReference type="Proteomes" id="UP000000990">
    <property type="component" value="Segment"/>
</dbReference>
<dbReference type="Gene3D" id="2.60.40.3350">
    <property type="match status" value="1"/>
</dbReference>
<keyword evidence="3" id="KW-1185">Reference proteome</keyword>
<dbReference type="RefSeq" id="YP_223901.1">
    <property type="nucleotide sequence ID" value="NC_006936.1"/>
</dbReference>
<dbReference type="EMBL" id="AY236756">
    <property type="protein sequence ID" value="AAP74528.1"/>
    <property type="molecule type" value="Genomic_DNA"/>
</dbReference>
<feature type="domain" description="BppU N-terminal" evidence="1">
    <location>
        <begin position="14"/>
        <end position="144"/>
    </location>
</feature>
<organism evidence="2 3">
    <name type="scientific">Lactobacillus phage phiJL-1</name>
    <dbReference type="NCBI Taxonomy" id="2892345"/>
    <lineage>
        <taxon>Viruses</taxon>
        <taxon>Duplodnaviria</taxon>
        <taxon>Heunggongvirae</taxon>
        <taxon>Uroviricota</taxon>
        <taxon>Caudoviricetes</taxon>
        <taxon>Coetzeevirus</taxon>
        <taxon>Coetzeevirus JL1</taxon>
    </lineage>
</organism>
<dbReference type="GeneID" id="5075557"/>
<dbReference type="InterPro" id="IPR018913">
    <property type="entry name" value="BppU_N"/>
</dbReference>
<proteinExistence type="predicted"/>
<dbReference type="KEGG" id="vg:5075557"/>
<dbReference type="SUPFAM" id="SSF50969">
    <property type="entry name" value="YVTN repeat-like/Quinoprotein amine dehydrogenase"/>
    <property type="match status" value="1"/>
</dbReference>
<accession>Q597U3</accession>
<reference evidence="2 3" key="2">
    <citation type="journal article" date="2005" name="Gene">
        <title>Sequence analysis of the Lactobacillus plantarum bacteriophage PhiJL-1.</title>
        <authorList>
            <person name="Lu Z."/>
            <person name="Altermann E."/>
            <person name="Breidt F."/>
            <person name="Predki P."/>
            <person name="Fleming H.P."/>
            <person name="Klaenhammer T.R."/>
        </authorList>
    </citation>
    <scope>NUCLEOTIDE SEQUENCE</scope>
</reference>
<name>Q597U3_9CAUD</name>
<dbReference type="InterPro" id="IPR011044">
    <property type="entry name" value="Quino_amine_DH_bsu"/>
</dbReference>
<evidence type="ECO:0000313" key="2">
    <source>
        <dbReference type="EMBL" id="AAP74528.1"/>
    </source>
</evidence>
<evidence type="ECO:0000259" key="1">
    <source>
        <dbReference type="Pfam" id="PF10651"/>
    </source>
</evidence>
<protein>
    <submittedName>
        <fullName evidence="2">Minor tail protein</fullName>
    </submittedName>
</protein>